<dbReference type="EMBL" id="JBBNAG010000011">
    <property type="protein sequence ID" value="KAK9094550.1"/>
    <property type="molecule type" value="Genomic_DNA"/>
</dbReference>
<accession>A0AAP0ELU8</accession>
<protein>
    <submittedName>
        <fullName evidence="1">Uncharacterized protein</fullName>
    </submittedName>
</protein>
<proteinExistence type="predicted"/>
<reference evidence="1 2" key="1">
    <citation type="submission" date="2024-01" db="EMBL/GenBank/DDBJ databases">
        <title>Genome assemblies of Stephania.</title>
        <authorList>
            <person name="Yang L."/>
        </authorList>
    </citation>
    <scope>NUCLEOTIDE SEQUENCE [LARGE SCALE GENOMIC DNA]</scope>
    <source>
        <strain evidence="1">JXDWG</strain>
        <tissue evidence="1">Leaf</tissue>
    </source>
</reference>
<dbReference type="AlphaFoldDB" id="A0AAP0ELU8"/>
<gene>
    <name evidence="1" type="ORF">Scep_026019</name>
</gene>
<keyword evidence="2" id="KW-1185">Reference proteome</keyword>
<sequence length="72" mass="8175">MKVDFSNRVGALGSVSLRKHWSAYLKHQCCRSSIVDALESCICTLTWLSSRKVVKGIMHQGIIVFSYQRMGR</sequence>
<name>A0AAP0ELU8_9MAGN</name>
<evidence type="ECO:0000313" key="2">
    <source>
        <dbReference type="Proteomes" id="UP001419268"/>
    </source>
</evidence>
<comment type="caution">
    <text evidence="1">The sequence shown here is derived from an EMBL/GenBank/DDBJ whole genome shotgun (WGS) entry which is preliminary data.</text>
</comment>
<organism evidence="1 2">
    <name type="scientific">Stephania cephalantha</name>
    <dbReference type="NCBI Taxonomy" id="152367"/>
    <lineage>
        <taxon>Eukaryota</taxon>
        <taxon>Viridiplantae</taxon>
        <taxon>Streptophyta</taxon>
        <taxon>Embryophyta</taxon>
        <taxon>Tracheophyta</taxon>
        <taxon>Spermatophyta</taxon>
        <taxon>Magnoliopsida</taxon>
        <taxon>Ranunculales</taxon>
        <taxon>Menispermaceae</taxon>
        <taxon>Menispermoideae</taxon>
        <taxon>Cissampelideae</taxon>
        <taxon>Stephania</taxon>
    </lineage>
</organism>
<evidence type="ECO:0000313" key="1">
    <source>
        <dbReference type="EMBL" id="KAK9094550.1"/>
    </source>
</evidence>
<dbReference type="Proteomes" id="UP001419268">
    <property type="component" value="Unassembled WGS sequence"/>
</dbReference>